<reference evidence="3" key="1">
    <citation type="journal article" date="2019" name="Int. J. Syst. Evol. Microbiol.">
        <title>The Global Catalogue of Microorganisms (GCM) 10K type strain sequencing project: providing services to taxonomists for standard genome sequencing and annotation.</title>
        <authorList>
            <consortium name="The Broad Institute Genomics Platform"/>
            <consortium name="The Broad Institute Genome Sequencing Center for Infectious Disease"/>
            <person name="Wu L."/>
            <person name="Ma J."/>
        </authorList>
    </citation>
    <scope>NUCLEOTIDE SEQUENCE [LARGE SCALE GENOMIC DNA]</scope>
    <source>
        <strain evidence="3">CCM 8937</strain>
    </source>
</reference>
<dbReference type="RefSeq" id="WP_125650279.1">
    <property type="nucleotide sequence ID" value="NZ_JBHTOH010000085.1"/>
</dbReference>
<evidence type="ECO:0000313" key="2">
    <source>
        <dbReference type="EMBL" id="MFD1411684.1"/>
    </source>
</evidence>
<comment type="caution">
    <text evidence="2">The sequence shown here is derived from an EMBL/GenBank/DDBJ whole genome shotgun (WGS) entry which is preliminary data.</text>
</comment>
<feature type="transmembrane region" description="Helical" evidence="1">
    <location>
        <begin position="260"/>
        <end position="280"/>
    </location>
</feature>
<proteinExistence type="predicted"/>
<feature type="transmembrane region" description="Helical" evidence="1">
    <location>
        <begin position="286"/>
        <end position="307"/>
    </location>
</feature>
<keyword evidence="1" id="KW-0472">Membrane</keyword>
<organism evidence="2 3">
    <name type="scientific">Lapidilactobacillus gannanensis</name>
    <dbReference type="NCBI Taxonomy" id="2486002"/>
    <lineage>
        <taxon>Bacteria</taxon>
        <taxon>Bacillati</taxon>
        <taxon>Bacillota</taxon>
        <taxon>Bacilli</taxon>
        <taxon>Lactobacillales</taxon>
        <taxon>Lactobacillaceae</taxon>
        <taxon>Lapidilactobacillus</taxon>
    </lineage>
</organism>
<protein>
    <recommendedName>
        <fullName evidence="4">ABC transporter permease</fullName>
    </recommendedName>
</protein>
<keyword evidence="1" id="KW-1133">Transmembrane helix</keyword>
<feature type="transmembrane region" description="Helical" evidence="1">
    <location>
        <begin position="226"/>
        <end position="248"/>
    </location>
</feature>
<feature type="transmembrane region" description="Helical" evidence="1">
    <location>
        <begin position="72"/>
        <end position="89"/>
    </location>
</feature>
<keyword evidence="3" id="KW-1185">Reference proteome</keyword>
<keyword evidence="1" id="KW-0812">Transmembrane</keyword>
<name>A0ABW4BN67_9LACO</name>
<accession>A0ABW4BN67</accession>
<dbReference type="EMBL" id="JBHTOH010000085">
    <property type="protein sequence ID" value="MFD1411684.1"/>
    <property type="molecule type" value="Genomic_DNA"/>
</dbReference>
<feature type="transmembrane region" description="Helical" evidence="1">
    <location>
        <begin position="168"/>
        <end position="193"/>
    </location>
</feature>
<feature type="transmembrane region" description="Helical" evidence="1">
    <location>
        <begin position="15"/>
        <end position="33"/>
    </location>
</feature>
<sequence length="324" mass="37702">MTASINKIIRQRQKLLLLGLLVAFLIVLAFSILDGISLHSQGIIPRFINNHHSSHADWLYFRDTYDVDNSNGFLFIFALIWGWLSASWNNQGQFYNWLKTTGQPQRQTFLTIWWENSWPILLMTIIFWFSSLLIWLSAISWQHLNLGLPNLIMIFLYNILLNQAAWSFSYLVGLFFGNQIFGLLGFSLFWWLLELAVKRIQISFQIGKQNSNVLGLMLAGSSHTRLWPLIAFYLVVSIGGAWLCYLLFVHQSVENTGHLFSVPSTSWLFSLVLIGLIIIANLHLHAWYSWIFTLICISIILLPNLWWRLRRKKSIMLPLLNTRN</sequence>
<evidence type="ECO:0000256" key="1">
    <source>
        <dbReference type="SAM" id="Phobius"/>
    </source>
</evidence>
<evidence type="ECO:0008006" key="4">
    <source>
        <dbReference type="Google" id="ProtNLM"/>
    </source>
</evidence>
<dbReference type="Proteomes" id="UP001597191">
    <property type="component" value="Unassembled WGS sequence"/>
</dbReference>
<gene>
    <name evidence="2" type="ORF">ACFQ4R_08815</name>
</gene>
<evidence type="ECO:0000313" key="3">
    <source>
        <dbReference type="Proteomes" id="UP001597191"/>
    </source>
</evidence>
<feature type="transmembrane region" description="Helical" evidence="1">
    <location>
        <begin position="144"/>
        <end position="161"/>
    </location>
</feature>